<gene>
    <name evidence="1" type="ORF">RFI_29802</name>
</gene>
<dbReference type="EMBL" id="ASPP01025994">
    <property type="protein sequence ID" value="ETO07591.1"/>
    <property type="molecule type" value="Genomic_DNA"/>
</dbReference>
<evidence type="ECO:0000313" key="2">
    <source>
        <dbReference type="Proteomes" id="UP000023152"/>
    </source>
</evidence>
<protein>
    <submittedName>
        <fullName evidence="1">Uncharacterized protein</fullName>
    </submittedName>
</protein>
<accession>X6M1V1</accession>
<dbReference type="AlphaFoldDB" id="X6M1V1"/>
<dbReference type="Proteomes" id="UP000023152">
    <property type="component" value="Unassembled WGS sequence"/>
</dbReference>
<keyword evidence="2" id="KW-1185">Reference proteome</keyword>
<sequence length="93" mass="10425">MGALCSETNNNKDSDQITLLSFGGHCKHTLVMKYASVWSNISNNYNEWISLADNHNHQIVIGRDDDYKGIRAVIGGSNNHLLFITYVKNNISI</sequence>
<proteinExistence type="predicted"/>
<evidence type="ECO:0000313" key="1">
    <source>
        <dbReference type="EMBL" id="ETO07591.1"/>
    </source>
</evidence>
<comment type="caution">
    <text evidence="1">The sequence shown here is derived from an EMBL/GenBank/DDBJ whole genome shotgun (WGS) entry which is preliminary data.</text>
</comment>
<name>X6M1V1_RETFI</name>
<organism evidence="1 2">
    <name type="scientific">Reticulomyxa filosa</name>
    <dbReference type="NCBI Taxonomy" id="46433"/>
    <lineage>
        <taxon>Eukaryota</taxon>
        <taxon>Sar</taxon>
        <taxon>Rhizaria</taxon>
        <taxon>Retaria</taxon>
        <taxon>Foraminifera</taxon>
        <taxon>Monothalamids</taxon>
        <taxon>Reticulomyxidae</taxon>
        <taxon>Reticulomyxa</taxon>
    </lineage>
</organism>
<reference evidence="1 2" key="1">
    <citation type="journal article" date="2013" name="Curr. Biol.">
        <title>The Genome of the Foraminiferan Reticulomyxa filosa.</title>
        <authorList>
            <person name="Glockner G."/>
            <person name="Hulsmann N."/>
            <person name="Schleicher M."/>
            <person name="Noegel A.A."/>
            <person name="Eichinger L."/>
            <person name="Gallinger C."/>
            <person name="Pawlowski J."/>
            <person name="Sierra R."/>
            <person name="Euteneuer U."/>
            <person name="Pillet L."/>
            <person name="Moustafa A."/>
            <person name="Platzer M."/>
            <person name="Groth M."/>
            <person name="Szafranski K."/>
            <person name="Schliwa M."/>
        </authorList>
    </citation>
    <scope>NUCLEOTIDE SEQUENCE [LARGE SCALE GENOMIC DNA]</scope>
</reference>